<name>I7HFV7_9MICO</name>
<dbReference type="Gene3D" id="3.30.1490.130">
    <property type="entry name" value="D-aminoacylase. Domain 3"/>
    <property type="match status" value="1"/>
</dbReference>
<dbReference type="InterPro" id="IPR011059">
    <property type="entry name" value="Metal-dep_hydrolase_composite"/>
</dbReference>
<dbReference type="Gene3D" id="3.20.20.140">
    <property type="entry name" value="Metal-dependent hydrolases"/>
    <property type="match status" value="1"/>
</dbReference>
<evidence type="ECO:0000313" key="2">
    <source>
        <dbReference type="EMBL" id="BAM34742.1"/>
    </source>
</evidence>
<dbReference type="InterPro" id="IPR013108">
    <property type="entry name" value="Amidohydro_3"/>
</dbReference>
<dbReference type="GO" id="GO:0047420">
    <property type="term" value="F:N-acyl-D-amino-acid deacylase activity"/>
    <property type="evidence" value="ECO:0007669"/>
    <property type="project" value="UniProtKB-EC"/>
</dbReference>
<dbReference type="InterPro" id="IPR023100">
    <property type="entry name" value="D-aminoacylase_insert_dom_sf"/>
</dbReference>
<gene>
    <name evidence="2" type="primary">AcyM</name>
</gene>
<organism evidence="2">
    <name type="scientific">Microbacterium natoriense</name>
    <dbReference type="NCBI Taxonomy" id="284570"/>
    <lineage>
        <taxon>Bacteria</taxon>
        <taxon>Bacillati</taxon>
        <taxon>Actinomycetota</taxon>
        <taxon>Actinomycetes</taxon>
        <taxon>Micrococcales</taxon>
        <taxon>Microbacteriaceae</taxon>
        <taxon>Microbacterium</taxon>
    </lineage>
</organism>
<proteinExistence type="evidence at transcript level"/>
<accession>I7HFV7</accession>
<dbReference type="PANTHER" id="PTHR11647">
    <property type="entry name" value="HYDRANTOINASE/DIHYDROPYRIMIDINASE FAMILY MEMBER"/>
    <property type="match status" value="1"/>
</dbReference>
<dbReference type="RefSeq" id="WP_344011240.1">
    <property type="nucleotide sequence ID" value="NZ_BAAAKU010000003.1"/>
</dbReference>
<protein>
    <submittedName>
        <fullName evidence="2">D-aminoacylase</fullName>
        <ecNumber evidence="2">3.5.1.81</ecNumber>
    </submittedName>
</protein>
<feature type="domain" description="Amidohydrolase 3" evidence="1">
    <location>
        <begin position="45"/>
        <end position="476"/>
    </location>
</feature>
<dbReference type="EC" id="3.5.1.81" evidence="2"/>
<sequence>MNTLLRGGRVVDPKTGADRIADLLMSDGRIAAVGVDLIAPPGTAVVDVRGLIVGPGFVDLHSHVHSIAGQRLQAMDGVTTALDLEAGLMPVAEAMARAAADGRPLNYGFSASWAQARAFAHLDRVPVADFTASMDLLGNGEWQRSSSAPERTRWLGLLEGELAAGALGIGVLMGYAPRSDPDEYLALSRLAAAAHAPTFTHVRELIEADPATPIDGSEELVRAAAETGAAMHHCHVNSTSLRHIDRVLTLLDRSRAAGSRVTVEAYPYGAGSTAIGAFFLAPEKLRGLGITPSSLVLVDTGERIADEARLREVRAADPGATCIVTFLDEADPLDRAHLHRALAYPDSIVASDAMPVSWTSTTGTPTAYEQREWPLPPGGHTHPRTAGTFAKSLRLMVRESETWTWVEAFRRCSYLPARVLDEVSSAMRGKGHLAVGADADVVVIDPVTITDRATYADPTRPSQGVRQLYVHGIPVVHAGEIVTDAFPGRAIRGDA</sequence>
<dbReference type="PANTHER" id="PTHR11647:SF1">
    <property type="entry name" value="COLLAPSIN RESPONSE MEDIATOR PROTEIN"/>
    <property type="match status" value="1"/>
</dbReference>
<dbReference type="SUPFAM" id="SSF51556">
    <property type="entry name" value="Metallo-dependent hydrolases"/>
    <property type="match status" value="1"/>
</dbReference>
<dbReference type="AlphaFoldDB" id="I7HFV7"/>
<dbReference type="SUPFAM" id="SSF51338">
    <property type="entry name" value="Composite domain of metallo-dependent hydrolases"/>
    <property type="match status" value="1"/>
</dbReference>
<keyword evidence="2" id="KW-0378">Hydrolase</keyword>
<dbReference type="InterPro" id="IPR050378">
    <property type="entry name" value="Metallo-dep_Hydrolases_sf"/>
</dbReference>
<dbReference type="InterPro" id="IPR032466">
    <property type="entry name" value="Metal_Hydrolase"/>
</dbReference>
<dbReference type="BRENDA" id="3.5.1.81">
    <property type="organism ID" value="8778"/>
</dbReference>
<dbReference type="Gene3D" id="2.30.40.10">
    <property type="entry name" value="Urease, subunit C, domain 1"/>
    <property type="match status" value="1"/>
</dbReference>
<dbReference type="Pfam" id="PF07969">
    <property type="entry name" value="Amidohydro_3"/>
    <property type="match status" value="1"/>
</dbReference>
<dbReference type="NCBIfam" id="NF006560">
    <property type="entry name" value="PRK09061.1"/>
    <property type="match status" value="1"/>
</dbReference>
<reference evidence="2" key="1">
    <citation type="journal article" date="2012" name="J. Biosci. Bioeng.">
        <title>Purification, characterization, and primary structure of a novel N-acyl-d-amino acid amidohydrolase from Microbacterium natoriense TNJL143-2.</title>
        <authorList>
            <person name="Liu J."/>
            <person name="Asano Y."/>
            <person name="Ikoma K."/>
            <person name="Yamashita S."/>
            <person name="Hirose Y."/>
            <person name="Shimoyama T."/>
            <person name="Takahashi S."/>
            <person name="Nakayama T."/>
            <person name="Nishino T."/>
        </authorList>
    </citation>
    <scope>NUCLEOTIDE SEQUENCE</scope>
    <source>
        <strain evidence="2">JCM 12611</strain>
    </source>
</reference>
<evidence type="ECO:0000259" key="1">
    <source>
        <dbReference type="Pfam" id="PF07969"/>
    </source>
</evidence>
<dbReference type="EMBL" id="AB710379">
    <property type="protein sequence ID" value="BAM34742.1"/>
    <property type="molecule type" value="mRNA"/>
</dbReference>